<evidence type="ECO:0000259" key="3">
    <source>
        <dbReference type="Pfam" id="PF21788"/>
    </source>
</evidence>
<protein>
    <submittedName>
        <fullName evidence="6">THAP9 transposase</fullName>
    </submittedName>
</protein>
<evidence type="ECO:0000259" key="1">
    <source>
        <dbReference type="Pfam" id="PF12017"/>
    </source>
</evidence>
<feature type="domain" description="Transposable element P transposase-like GTP-binding insertion" evidence="3">
    <location>
        <begin position="236"/>
        <end position="355"/>
    </location>
</feature>
<dbReference type="PANTHER" id="PTHR47577">
    <property type="entry name" value="THAP DOMAIN-CONTAINING PROTEIN 6"/>
    <property type="match status" value="1"/>
</dbReference>
<gene>
    <name evidence="6" type="primary">Thap9</name>
    <name evidence="6" type="ORF">HELFUL_R05601</name>
</gene>
<dbReference type="PANTHER" id="PTHR47577:SF2">
    <property type="entry name" value="THAP DOMAIN CONTAINING 9"/>
    <property type="match status" value="1"/>
</dbReference>
<feature type="non-terminal residue" evidence="6">
    <location>
        <position position="701"/>
    </location>
</feature>
<dbReference type="Pfam" id="PF12017">
    <property type="entry name" value="Tnp_P_element"/>
    <property type="match status" value="1"/>
</dbReference>
<proteinExistence type="predicted"/>
<dbReference type="InterPro" id="IPR048365">
    <property type="entry name" value="TNP-like_RNaseH_N"/>
</dbReference>
<reference evidence="6 7" key="1">
    <citation type="submission" date="2019-09" db="EMBL/GenBank/DDBJ databases">
        <title>Bird 10,000 Genomes (B10K) Project - Family phase.</title>
        <authorList>
            <person name="Zhang G."/>
        </authorList>
    </citation>
    <scope>NUCLEOTIDE SEQUENCE [LARGE SCALE GENOMIC DNA]</scope>
    <source>
        <strain evidence="6">B10K-DU-001-55</strain>
        <tissue evidence="6">Muscle</tissue>
    </source>
</reference>
<dbReference type="InterPro" id="IPR055035">
    <property type="entry name" value="THAP9_C"/>
</dbReference>
<evidence type="ECO:0000313" key="7">
    <source>
        <dbReference type="Proteomes" id="UP000590868"/>
    </source>
</evidence>
<name>A0A7L2BAZ0_9GRUI</name>
<accession>A0A7L2BAZ0</accession>
<dbReference type="Pfam" id="PF21788">
    <property type="entry name" value="TNP-like_GBD"/>
    <property type="match status" value="1"/>
</dbReference>
<feature type="domain" description="Transposable element P transposase-like RNase H" evidence="2">
    <location>
        <begin position="72"/>
        <end position="207"/>
    </location>
</feature>
<evidence type="ECO:0000313" key="6">
    <source>
        <dbReference type="EMBL" id="NXP56513.1"/>
    </source>
</evidence>
<dbReference type="Pfam" id="PF21787">
    <property type="entry name" value="TNP-like_RNaseH_N"/>
    <property type="match status" value="1"/>
</dbReference>
<organism evidence="6 7">
    <name type="scientific">Heliornis fulica</name>
    <name type="common">sungrebe</name>
    <dbReference type="NCBI Taxonomy" id="54369"/>
    <lineage>
        <taxon>Eukaryota</taxon>
        <taxon>Metazoa</taxon>
        <taxon>Chordata</taxon>
        <taxon>Craniata</taxon>
        <taxon>Vertebrata</taxon>
        <taxon>Euteleostomi</taxon>
        <taxon>Archelosauria</taxon>
        <taxon>Archosauria</taxon>
        <taxon>Dinosauria</taxon>
        <taxon>Saurischia</taxon>
        <taxon>Theropoda</taxon>
        <taxon>Coelurosauria</taxon>
        <taxon>Aves</taxon>
        <taxon>Neognathae</taxon>
        <taxon>Neoaves</taxon>
        <taxon>Gruiformes</taxon>
        <taxon>Heliornithidae</taxon>
        <taxon>Heliornis</taxon>
    </lineage>
</organism>
<sequence length="701" mass="77476">YTDLPCDLDSWRQMAQYSPEMKQFACVLHLYNTKAYDSLRKIFPLPHPYSLTKQVCINSESISGWLSTNKATAGFSNDIFLSLQEKVERGEQAYLCCSLMLQEVSLHKGQEWDPQTQHPTGFIDVGAGALDADEAPLASEAIILMAVGISNPWTAPLGYFFLNNTTGHLLAQLLRQAINKLTNSGIRVLAVTSGTTPRGAELARALGIRIDPERLQCTFHHPPGSSHAITYFFDICQALQLVRNALQCFQSMEWLGDAARWQHVAELAALRDRRVSEPPSPKWVRPGREECYHLRVNPATLLFSEGAAAALEHLQELGLASFQNCSGTVRLVRLMSRLGEVFYGRSTYGRGLEQPLAGGNHTKVNQLFNEAKSFFLALKDSTGRRVVKSKRRLGFLSFLLNAESLRWLHTNYTCAEGSLSPHLLPSSFSLDPLELFLRDLQQAWGSNRSPTCSVFQAAYHRVLAGRSLGPAPPHRSVASSNISMAWRRDLTLGSICAQYTPACGRPLEVEYPHYADLLEGSTLSDALTDPSLRSRRVARAAGFVAEQLASALQCEACVASLLEAEESRQGWGALLYVKKLGGVSLPSVSVSRVTSLSERVLNRYSRAGGGGDTTKQHLDLGMRVLEELVGESPLFPSLTSHLLDGELGIDNHYTLLVKEITQSYLNIRTRRPRHRWGRDTLKICLFPSPLGSSNSSQSHLG</sequence>
<dbReference type="Proteomes" id="UP000590868">
    <property type="component" value="Unassembled WGS sequence"/>
</dbReference>
<dbReference type="OrthoDB" id="9070627at2759"/>
<evidence type="ECO:0000259" key="2">
    <source>
        <dbReference type="Pfam" id="PF21787"/>
    </source>
</evidence>
<feature type="domain" description="Transposable element P transposase-like RNase H C-terminal" evidence="4">
    <location>
        <begin position="428"/>
        <end position="460"/>
    </location>
</feature>
<evidence type="ECO:0000259" key="5">
    <source>
        <dbReference type="Pfam" id="PF22824"/>
    </source>
</evidence>
<evidence type="ECO:0000259" key="4">
    <source>
        <dbReference type="Pfam" id="PF21789"/>
    </source>
</evidence>
<dbReference type="InterPro" id="IPR021896">
    <property type="entry name" value="THAP9-like_HTH"/>
</dbReference>
<dbReference type="Pfam" id="PF22824">
    <property type="entry name" value="THAP9_C"/>
    <property type="match status" value="1"/>
</dbReference>
<dbReference type="InterPro" id="IPR048367">
    <property type="entry name" value="TNP-like_RNaseH_C"/>
</dbReference>
<dbReference type="InterPro" id="IPR048366">
    <property type="entry name" value="TNP-like_GBD"/>
</dbReference>
<dbReference type="EMBL" id="VXBZ01012751">
    <property type="protein sequence ID" value="NXP56513.1"/>
    <property type="molecule type" value="Genomic_DNA"/>
</dbReference>
<comment type="caution">
    <text evidence="6">The sequence shown here is derived from an EMBL/GenBank/DDBJ whole genome shotgun (WGS) entry which is preliminary data.</text>
</comment>
<dbReference type="Pfam" id="PF21789">
    <property type="entry name" value="TNP-like_RNaseH_C"/>
    <property type="match status" value="1"/>
</dbReference>
<feature type="domain" description="DNA transposase THAP9 C-terminal" evidence="5">
    <location>
        <begin position="521"/>
        <end position="670"/>
    </location>
</feature>
<dbReference type="AlphaFoldDB" id="A0A7L2BAZ0"/>
<feature type="non-terminal residue" evidence="6">
    <location>
        <position position="1"/>
    </location>
</feature>
<keyword evidence="7" id="KW-1185">Reference proteome</keyword>
<feature type="domain" description="THAP9-like helix-turn-helix" evidence="1">
    <location>
        <begin position="2"/>
        <end position="53"/>
    </location>
</feature>